<dbReference type="EMBL" id="CP155620">
    <property type="protein sequence ID" value="XBJ28666.1"/>
    <property type="molecule type" value="Genomic_DNA"/>
</dbReference>
<feature type="transmembrane region" description="Helical" evidence="1">
    <location>
        <begin position="127"/>
        <end position="145"/>
    </location>
</feature>
<organism evidence="2">
    <name type="scientific">Campylobacter sp. CCS1377</name>
    <dbReference type="NCBI Taxonomy" id="3158229"/>
    <lineage>
        <taxon>Bacteria</taxon>
        <taxon>Pseudomonadati</taxon>
        <taxon>Campylobacterota</taxon>
        <taxon>Epsilonproteobacteria</taxon>
        <taxon>Campylobacterales</taxon>
        <taxon>Campylobacteraceae</taxon>
        <taxon>Campylobacter</taxon>
    </lineage>
</organism>
<accession>A0AAU7E634</accession>
<evidence type="ECO:0000256" key="1">
    <source>
        <dbReference type="SAM" id="Phobius"/>
    </source>
</evidence>
<name>A0AAU7E634_9BACT</name>
<reference evidence="2" key="1">
    <citation type="submission" date="2024-05" db="EMBL/GenBank/DDBJ databases">
        <title>Campylobacter coli isolated from environmental waters in Slovenia.</title>
        <authorList>
            <person name="Zautner A.E."/>
            <person name="Bunk B."/>
            <person name="Riedel T."/>
            <person name="Sproeer C."/>
        </authorList>
    </citation>
    <scope>NUCLEOTIDE SEQUENCE</scope>
    <source>
        <strain evidence="2">CCS1377</strain>
    </source>
</reference>
<keyword evidence="1" id="KW-0812">Transmembrane</keyword>
<gene>
    <name evidence="2" type="ORF">AAH949_06060</name>
</gene>
<feature type="transmembrane region" description="Helical" evidence="1">
    <location>
        <begin position="6"/>
        <end position="23"/>
    </location>
</feature>
<feature type="transmembrane region" description="Helical" evidence="1">
    <location>
        <begin position="30"/>
        <end position="48"/>
    </location>
</feature>
<proteinExistence type="predicted"/>
<keyword evidence="1" id="KW-1133">Transmembrane helix</keyword>
<sequence length="173" mass="20815">MLVEILAIYLIIFIFALIPLFALKFQRAKWLLLVFYILIICFWMIIFLDSSRDLLFVLTHFSYIAPLLCCVIGIFSFIWHKKEFFTIKFYLSGFYLFVSLCAFFTFFLSELPKNKGFYVDENNLYEFYIFGSIMMFLSMLGLFGIYKNKKYLLYFTYSFIIFLVILNSFYFST</sequence>
<protein>
    <submittedName>
        <fullName evidence="2">Uncharacterized protein</fullName>
    </submittedName>
</protein>
<dbReference type="AlphaFoldDB" id="A0AAU7E634"/>
<feature type="transmembrane region" description="Helical" evidence="1">
    <location>
        <begin position="152"/>
        <end position="171"/>
    </location>
</feature>
<feature type="transmembrane region" description="Helical" evidence="1">
    <location>
        <begin position="89"/>
        <end position="107"/>
    </location>
</feature>
<evidence type="ECO:0000313" key="2">
    <source>
        <dbReference type="EMBL" id="XBJ28666.1"/>
    </source>
</evidence>
<dbReference type="RefSeq" id="WP_348518232.1">
    <property type="nucleotide sequence ID" value="NZ_CP155620.1"/>
</dbReference>
<keyword evidence="1" id="KW-0472">Membrane</keyword>
<feature type="transmembrane region" description="Helical" evidence="1">
    <location>
        <begin position="54"/>
        <end position="77"/>
    </location>
</feature>